<feature type="compositionally biased region" description="Pro residues" evidence="1">
    <location>
        <begin position="31"/>
        <end position="40"/>
    </location>
</feature>
<evidence type="ECO:0000313" key="2">
    <source>
        <dbReference type="Proteomes" id="UP000694941"/>
    </source>
</evidence>
<feature type="region of interest" description="Disordered" evidence="1">
    <location>
        <begin position="10"/>
        <end position="47"/>
    </location>
</feature>
<gene>
    <name evidence="3" type="primary">LOC111083391</name>
</gene>
<evidence type="ECO:0000313" key="3">
    <source>
        <dbReference type="RefSeq" id="XP_022235604.1"/>
    </source>
</evidence>
<keyword evidence="2" id="KW-1185">Reference proteome</keyword>
<reference evidence="3" key="1">
    <citation type="submission" date="2025-08" db="UniProtKB">
        <authorList>
            <consortium name="RefSeq"/>
        </authorList>
    </citation>
    <scope>IDENTIFICATION</scope>
    <source>
        <tissue evidence="3">Muscle</tissue>
    </source>
</reference>
<feature type="compositionally biased region" description="Basic and acidic residues" evidence="1">
    <location>
        <begin position="21"/>
        <end position="30"/>
    </location>
</feature>
<evidence type="ECO:0000256" key="1">
    <source>
        <dbReference type="SAM" id="MobiDB-lite"/>
    </source>
</evidence>
<feature type="non-terminal residue" evidence="3">
    <location>
        <position position="146"/>
    </location>
</feature>
<protein>
    <submittedName>
        <fullName evidence="3">Coiled-coil domain-containing protein CG32809-like</fullName>
    </submittedName>
</protein>
<name>A0ABM1RW49_LIMPO</name>
<accession>A0ABM1RW49</accession>
<sequence length="146" mass="16772">MCISFLPAEKPTKSAIKARSHYKDKDERPPGGKPKPPPKPTSLLTTPAELRRYEIPKGPGLSPELCSKLRYLKRQTRDLQAEVRSLRRMAQSQAESARESVKEICFKLKEMLAVVQDTSVMTERDRIARDEDFYRQDVVQVERDLS</sequence>
<organism evidence="2 3">
    <name type="scientific">Limulus polyphemus</name>
    <name type="common">Atlantic horseshoe crab</name>
    <dbReference type="NCBI Taxonomy" id="6850"/>
    <lineage>
        <taxon>Eukaryota</taxon>
        <taxon>Metazoa</taxon>
        <taxon>Ecdysozoa</taxon>
        <taxon>Arthropoda</taxon>
        <taxon>Chelicerata</taxon>
        <taxon>Merostomata</taxon>
        <taxon>Xiphosura</taxon>
        <taxon>Limulidae</taxon>
        <taxon>Limulus</taxon>
    </lineage>
</organism>
<dbReference type="GeneID" id="111083391"/>
<proteinExistence type="predicted"/>
<dbReference type="Proteomes" id="UP000694941">
    <property type="component" value="Unplaced"/>
</dbReference>
<dbReference type="RefSeq" id="XP_022235604.1">
    <property type="nucleotide sequence ID" value="XM_022379896.1"/>
</dbReference>